<accession>A0A5C6DR73</accession>
<comment type="caution">
    <text evidence="1">The sequence shown here is derived from an EMBL/GenBank/DDBJ whole genome shotgun (WGS) entry which is preliminary data.</text>
</comment>
<reference evidence="1 2" key="1">
    <citation type="submission" date="2019-02" db="EMBL/GenBank/DDBJ databases">
        <title>Deep-cultivation of Planctomycetes and their phenomic and genomic characterization uncovers novel biology.</title>
        <authorList>
            <person name="Wiegand S."/>
            <person name="Jogler M."/>
            <person name="Boedeker C."/>
            <person name="Pinto D."/>
            <person name="Vollmers J."/>
            <person name="Rivas-Marin E."/>
            <person name="Kohn T."/>
            <person name="Peeters S.H."/>
            <person name="Heuer A."/>
            <person name="Rast P."/>
            <person name="Oberbeckmann S."/>
            <person name="Bunk B."/>
            <person name="Jeske O."/>
            <person name="Meyerdierks A."/>
            <person name="Storesund J.E."/>
            <person name="Kallscheuer N."/>
            <person name="Luecker S."/>
            <person name="Lage O.M."/>
            <person name="Pohl T."/>
            <person name="Merkel B.J."/>
            <person name="Hornburger P."/>
            <person name="Mueller R.-W."/>
            <person name="Bruemmer F."/>
            <person name="Labrenz M."/>
            <person name="Spormann A.M."/>
            <person name="Op Den Camp H."/>
            <person name="Overmann J."/>
            <person name="Amann R."/>
            <person name="Jetten M.S.M."/>
            <person name="Mascher T."/>
            <person name="Medema M.H."/>
            <person name="Devos D.P."/>
            <person name="Kaster A.-K."/>
            <person name="Ovreas L."/>
            <person name="Rohde M."/>
            <person name="Galperin M.Y."/>
            <person name="Jogler C."/>
        </authorList>
    </citation>
    <scope>NUCLEOTIDE SEQUENCE [LARGE SCALE GENOMIC DNA]</scope>
    <source>
        <strain evidence="1 2">Q31b</strain>
    </source>
</reference>
<dbReference type="EMBL" id="SJPY01000006">
    <property type="protein sequence ID" value="TWU38715.1"/>
    <property type="molecule type" value="Genomic_DNA"/>
</dbReference>
<keyword evidence="2" id="KW-1185">Reference proteome</keyword>
<protein>
    <submittedName>
        <fullName evidence="1">Uncharacterized protein</fullName>
    </submittedName>
</protein>
<dbReference type="Proteomes" id="UP000315471">
    <property type="component" value="Unassembled WGS sequence"/>
</dbReference>
<dbReference type="AlphaFoldDB" id="A0A5C6DR73"/>
<organism evidence="1 2">
    <name type="scientific">Novipirellula aureliae</name>
    <dbReference type="NCBI Taxonomy" id="2527966"/>
    <lineage>
        <taxon>Bacteria</taxon>
        <taxon>Pseudomonadati</taxon>
        <taxon>Planctomycetota</taxon>
        <taxon>Planctomycetia</taxon>
        <taxon>Pirellulales</taxon>
        <taxon>Pirellulaceae</taxon>
        <taxon>Novipirellula</taxon>
    </lineage>
</organism>
<gene>
    <name evidence="1" type="ORF">Q31b_37930</name>
</gene>
<evidence type="ECO:0000313" key="1">
    <source>
        <dbReference type="EMBL" id="TWU38715.1"/>
    </source>
</evidence>
<evidence type="ECO:0000313" key="2">
    <source>
        <dbReference type="Proteomes" id="UP000315471"/>
    </source>
</evidence>
<name>A0A5C6DR73_9BACT</name>
<sequence>MFGSDRNGSGKSVLRHDRNDWDDDWDDNDWDIVMIVVEPGKGDRLVEESLGGVAGISRLVLRVAFRPSKHRPRNRR</sequence>
<proteinExistence type="predicted"/>